<evidence type="ECO:0000313" key="1">
    <source>
        <dbReference type="EMBL" id="RYO73938.1"/>
    </source>
</evidence>
<proteinExistence type="predicted"/>
<gene>
    <name evidence="1" type="ORF">DL762_010608</name>
</gene>
<protein>
    <submittedName>
        <fullName evidence="1">Uncharacterized protein</fullName>
    </submittedName>
</protein>
<dbReference type="Proteomes" id="UP000294003">
    <property type="component" value="Unassembled WGS sequence"/>
</dbReference>
<sequence length="369" mass="42026">MKSLATLEFTFDASKIKIGFRELVDMVLENLVDEYNSDPVYQWTTLRHISARQKCRIEKHFLEYWVPKLTVTLYSGAWVQIDYKSDAKASSSDCEDGIVHFQAPQDNLSDHVDQERLTTLWHHYGFENRVAHLRLGEGVLNGGVREGHIVNDTELVGVKVGEGGMTISFDWKQTMDALLREEMLMRKFQNEMISQRIQELAKANQWPSSPAEQRVELVKQLVLDIQMRKRVEVQKHRLDRHDPNGSARLGSLSRESAYLHKQPSPPSTPSGARTACCSICSRQSGPSIFEVASQEESVVLALDGWQQLHADELLGLYGEAFGWGCCRCQGKEGDLEWQQKRKNQWMKVGSGTAKEKLFSQTCVRWDPLG</sequence>
<comment type="caution">
    <text evidence="1">The sequence shown here is derived from an EMBL/GenBank/DDBJ whole genome shotgun (WGS) entry which is preliminary data.</text>
</comment>
<dbReference type="EMBL" id="QJNS01000744">
    <property type="protein sequence ID" value="RYO73938.1"/>
    <property type="molecule type" value="Genomic_DNA"/>
</dbReference>
<name>A0ABY0GU93_9PEZI</name>
<reference evidence="1 2" key="1">
    <citation type="submission" date="2018-06" db="EMBL/GenBank/DDBJ databases">
        <title>Complete Genomes of Monosporascus.</title>
        <authorList>
            <person name="Robinson A.J."/>
            <person name="Natvig D.O."/>
        </authorList>
    </citation>
    <scope>NUCLEOTIDE SEQUENCE [LARGE SCALE GENOMIC DNA]</scope>
    <source>
        <strain evidence="1 2">CBS 609.92</strain>
    </source>
</reference>
<organism evidence="1 2">
    <name type="scientific">Monosporascus cannonballus</name>
    <dbReference type="NCBI Taxonomy" id="155416"/>
    <lineage>
        <taxon>Eukaryota</taxon>
        <taxon>Fungi</taxon>
        <taxon>Dikarya</taxon>
        <taxon>Ascomycota</taxon>
        <taxon>Pezizomycotina</taxon>
        <taxon>Sordariomycetes</taxon>
        <taxon>Xylariomycetidae</taxon>
        <taxon>Xylariales</taxon>
        <taxon>Xylariales incertae sedis</taxon>
        <taxon>Monosporascus</taxon>
    </lineage>
</organism>
<evidence type="ECO:0000313" key="2">
    <source>
        <dbReference type="Proteomes" id="UP000294003"/>
    </source>
</evidence>
<accession>A0ABY0GU93</accession>
<keyword evidence="2" id="KW-1185">Reference proteome</keyword>